<name>A0ABW8R8R8_9PSED</name>
<evidence type="ECO:0000313" key="1">
    <source>
        <dbReference type="EMBL" id="MFK9007143.1"/>
    </source>
</evidence>
<dbReference type="Proteomes" id="UP001623008">
    <property type="component" value="Unassembled WGS sequence"/>
</dbReference>
<sequence length="152" mass="16222">MTGANDGSLRSQDFDVAWVATDAIGQVALFTTGGPGPVPDSALPSVENAEEFVLSLPQVSAADRASVMAGANAFVEFAKRGFFAYDWSDVHRDARQALRGYELQYRPLTPLTLFDLPTSLRALVEVTRLSEVTFGASIVVIGTQVSWPSLGG</sequence>
<dbReference type="RefSeq" id="WP_406599185.1">
    <property type="nucleotide sequence ID" value="NZ_JBJHQF010000048.1"/>
</dbReference>
<gene>
    <name evidence="1" type="ORF">ACJEBJ_23750</name>
</gene>
<evidence type="ECO:0000313" key="2">
    <source>
        <dbReference type="Proteomes" id="UP001623008"/>
    </source>
</evidence>
<reference evidence="1 2" key="1">
    <citation type="submission" date="2024-11" db="EMBL/GenBank/DDBJ databases">
        <authorList>
            <person name="Lucas J.A."/>
        </authorList>
    </citation>
    <scope>NUCLEOTIDE SEQUENCE [LARGE SCALE GENOMIC DNA]</scope>
    <source>
        <strain evidence="1 2">Z 7.15</strain>
    </source>
</reference>
<comment type="caution">
    <text evidence="1">The sequence shown here is derived from an EMBL/GenBank/DDBJ whole genome shotgun (WGS) entry which is preliminary data.</text>
</comment>
<accession>A0ABW8R8R8</accession>
<protein>
    <submittedName>
        <fullName evidence="1">Uncharacterized protein</fullName>
    </submittedName>
</protein>
<proteinExistence type="predicted"/>
<dbReference type="EMBL" id="JBJHQF010000048">
    <property type="protein sequence ID" value="MFK9007143.1"/>
    <property type="molecule type" value="Genomic_DNA"/>
</dbReference>
<keyword evidence="2" id="KW-1185">Reference proteome</keyword>
<organism evidence="1 2">
    <name type="scientific">Pseudomonas pergaminensis</name>
    <dbReference type="NCBI Taxonomy" id="2853159"/>
    <lineage>
        <taxon>Bacteria</taxon>
        <taxon>Pseudomonadati</taxon>
        <taxon>Pseudomonadota</taxon>
        <taxon>Gammaproteobacteria</taxon>
        <taxon>Pseudomonadales</taxon>
        <taxon>Pseudomonadaceae</taxon>
        <taxon>Pseudomonas</taxon>
    </lineage>
</organism>